<keyword evidence="2" id="KW-1185">Reference proteome</keyword>
<evidence type="ECO:0008006" key="3">
    <source>
        <dbReference type="Google" id="ProtNLM"/>
    </source>
</evidence>
<reference evidence="1" key="2">
    <citation type="submission" date="2018-05" db="EMBL/GenBank/DDBJ databases">
        <title>OpunRS2 (Oryza punctata Reference Sequence Version 2).</title>
        <authorList>
            <person name="Zhang J."/>
            <person name="Kudrna D."/>
            <person name="Lee S."/>
            <person name="Talag J."/>
            <person name="Welchert J."/>
            <person name="Wing R.A."/>
        </authorList>
    </citation>
    <scope>NUCLEOTIDE SEQUENCE [LARGE SCALE GENOMIC DNA]</scope>
</reference>
<proteinExistence type="predicted"/>
<dbReference type="STRING" id="4537.A0A0E0LI83"/>
<dbReference type="AlphaFoldDB" id="A0A0E0LI83"/>
<organism evidence="1">
    <name type="scientific">Oryza punctata</name>
    <name type="common">Red rice</name>
    <dbReference type="NCBI Taxonomy" id="4537"/>
    <lineage>
        <taxon>Eukaryota</taxon>
        <taxon>Viridiplantae</taxon>
        <taxon>Streptophyta</taxon>
        <taxon>Embryophyta</taxon>
        <taxon>Tracheophyta</taxon>
        <taxon>Spermatophyta</taxon>
        <taxon>Magnoliopsida</taxon>
        <taxon>Liliopsida</taxon>
        <taxon>Poales</taxon>
        <taxon>Poaceae</taxon>
        <taxon>BOP clade</taxon>
        <taxon>Oryzoideae</taxon>
        <taxon>Oryzeae</taxon>
        <taxon>Oryzinae</taxon>
        <taxon>Oryza</taxon>
    </lineage>
</organism>
<sequence length="265" mass="29544">MAASPEPHPGGGSALGDLPQDALFEARHHQRDPLLAVGYRDRNNKKDIGVAIVDLSGDVVRRIPTRDDMFPNRDDDVIVLLDRLDIVFFVRKLEPQCVSVLNPATGVSLALHRCYSEEISAERGGLSCIFSEIESYAFGEIPSTGVYKALRIIGFDQPGYSQEWRGSMALFNLETEVDGDNLWSGRGVWVKKFSLPSQFATFTVLPLLVLNDDRVVLRNGRKGFISYDPRTGVLANVLEVSRLSSTYFGTYRKSIEFIESSLLNR</sequence>
<name>A0A0E0LI83_ORYPU</name>
<evidence type="ECO:0000313" key="2">
    <source>
        <dbReference type="Proteomes" id="UP000026962"/>
    </source>
</evidence>
<dbReference type="HOGENOM" id="CLU_1051230_0_0_1"/>
<evidence type="ECO:0000313" key="1">
    <source>
        <dbReference type="EnsemblPlants" id="OPUNC07G06170.1"/>
    </source>
</evidence>
<reference evidence="1" key="1">
    <citation type="submission" date="2015-04" db="UniProtKB">
        <authorList>
            <consortium name="EnsemblPlants"/>
        </authorList>
    </citation>
    <scope>IDENTIFICATION</scope>
</reference>
<accession>A0A0E0LI83</accession>
<protein>
    <recommendedName>
        <fullName evidence="3">DUF1618 domain-containing protein</fullName>
    </recommendedName>
</protein>
<dbReference type="Gramene" id="OPUNC07G06170.1">
    <property type="protein sequence ID" value="OPUNC07G06170.1"/>
    <property type="gene ID" value="OPUNC07G06170"/>
</dbReference>
<dbReference type="EnsemblPlants" id="OPUNC07G06170.1">
    <property type="protein sequence ID" value="OPUNC07G06170.1"/>
    <property type="gene ID" value="OPUNC07G06170"/>
</dbReference>
<dbReference type="Proteomes" id="UP000026962">
    <property type="component" value="Chromosome 7"/>
</dbReference>